<accession>A0A0E9RLZ8</accession>
<evidence type="ECO:0000313" key="1">
    <source>
        <dbReference type="EMBL" id="JAH29358.1"/>
    </source>
</evidence>
<organism evidence="1">
    <name type="scientific">Anguilla anguilla</name>
    <name type="common">European freshwater eel</name>
    <name type="synonym">Muraena anguilla</name>
    <dbReference type="NCBI Taxonomy" id="7936"/>
    <lineage>
        <taxon>Eukaryota</taxon>
        <taxon>Metazoa</taxon>
        <taxon>Chordata</taxon>
        <taxon>Craniata</taxon>
        <taxon>Vertebrata</taxon>
        <taxon>Euteleostomi</taxon>
        <taxon>Actinopterygii</taxon>
        <taxon>Neopterygii</taxon>
        <taxon>Teleostei</taxon>
        <taxon>Anguilliformes</taxon>
        <taxon>Anguillidae</taxon>
        <taxon>Anguilla</taxon>
    </lineage>
</organism>
<reference evidence="1" key="1">
    <citation type="submission" date="2014-11" db="EMBL/GenBank/DDBJ databases">
        <authorList>
            <person name="Amaro Gonzalez C."/>
        </authorList>
    </citation>
    <scope>NUCLEOTIDE SEQUENCE</scope>
</reference>
<protein>
    <submittedName>
        <fullName evidence="1">Uncharacterized protein</fullName>
    </submittedName>
</protein>
<dbReference type="EMBL" id="GBXM01079219">
    <property type="protein sequence ID" value="JAH29358.1"/>
    <property type="molecule type" value="Transcribed_RNA"/>
</dbReference>
<proteinExistence type="predicted"/>
<reference evidence="1" key="2">
    <citation type="journal article" date="2015" name="Fish Shellfish Immunol.">
        <title>Early steps in the European eel (Anguilla anguilla)-Vibrio vulnificus interaction in the gills: Role of the RtxA13 toxin.</title>
        <authorList>
            <person name="Callol A."/>
            <person name="Pajuelo D."/>
            <person name="Ebbesson L."/>
            <person name="Teles M."/>
            <person name="MacKenzie S."/>
            <person name="Amaro C."/>
        </authorList>
    </citation>
    <scope>NUCLEOTIDE SEQUENCE</scope>
</reference>
<name>A0A0E9RLZ8_ANGAN</name>
<dbReference type="AlphaFoldDB" id="A0A0E9RLZ8"/>
<sequence length="28" mass="3256">MIGFHTVLHNCDTQYRTSNGFVFCFFAV</sequence>